<organism evidence="5 6">
    <name type="scientific">Caballeronia temeraria</name>
    <dbReference type="NCBI Taxonomy" id="1777137"/>
    <lineage>
        <taxon>Bacteria</taxon>
        <taxon>Pseudomonadati</taxon>
        <taxon>Pseudomonadota</taxon>
        <taxon>Betaproteobacteria</taxon>
        <taxon>Burkholderiales</taxon>
        <taxon>Burkholderiaceae</taxon>
        <taxon>Caballeronia</taxon>
    </lineage>
</organism>
<dbReference type="InterPro" id="IPR036388">
    <property type="entry name" value="WH-like_DNA-bd_sf"/>
</dbReference>
<dbReference type="Proteomes" id="UP000054624">
    <property type="component" value="Unassembled WGS sequence"/>
</dbReference>
<evidence type="ECO:0000256" key="2">
    <source>
        <dbReference type="ARBA" id="ARBA00023125"/>
    </source>
</evidence>
<dbReference type="InterPro" id="IPR000524">
    <property type="entry name" value="Tscrpt_reg_HTH_GntR"/>
</dbReference>
<gene>
    <name evidence="5" type="ORF">AWB76_05772</name>
</gene>
<keyword evidence="1" id="KW-0805">Transcription regulation</keyword>
<keyword evidence="6" id="KW-1185">Reference proteome</keyword>
<dbReference type="Gene3D" id="1.20.120.530">
    <property type="entry name" value="GntR ligand-binding domain-like"/>
    <property type="match status" value="1"/>
</dbReference>
<dbReference type="Pfam" id="PF00392">
    <property type="entry name" value="GntR"/>
    <property type="match status" value="1"/>
</dbReference>
<accession>A0A158CQI7</accession>
<dbReference type="InterPro" id="IPR008920">
    <property type="entry name" value="TF_FadR/GntR_C"/>
</dbReference>
<name>A0A158CQI7_9BURK</name>
<sequence>MPDLIATSGLSLSAEDEAYRFIESAIRAGRYRAGERLVAEDIAVEIGTSRMPVREAFRRLSAEGLLRIRPNRGVIVRGLDADEMREVFEMRAALEGLAAGMAAPRIDRHSIANLEHLLDRMENANADHSLWVTYHRDFHEYLTGLAGMPRLMRQLSGLHSAIEPYMRIWLEHADKPMTSREDHSGLIEVLQSGDPKRVELAVREHVRATIPALVEFVKS</sequence>
<dbReference type="SMART" id="SM00345">
    <property type="entry name" value="HTH_GNTR"/>
    <property type="match status" value="1"/>
</dbReference>
<dbReference type="InterPro" id="IPR011711">
    <property type="entry name" value="GntR_C"/>
</dbReference>
<keyword evidence="2" id="KW-0238">DNA-binding</keyword>
<proteinExistence type="predicted"/>
<evidence type="ECO:0000256" key="1">
    <source>
        <dbReference type="ARBA" id="ARBA00023015"/>
    </source>
</evidence>
<dbReference type="Gene3D" id="1.10.10.10">
    <property type="entry name" value="Winged helix-like DNA-binding domain superfamily/Winged helix DNA-binding domain"/>
    <property type="match status" value="1"/>
</dbReference>
<dbReference type="InterPro" id="IPR036390">
    <property type="entry name" value="WH_DNA-bd_sf"/>
</dbReference>
<protein>
    <submittedName>
        <fullName evidence="5">FCD domain protein</fullName>
    </submittedName>
</protein>
<evidence type="ECO:0000313" key="6">
    <source>
        <dbReference type="Proteomes" id="UP000054624"/>
    </source>
</evidence>
<dbReference type="RefSeq" id="WP_061163458.1">
    <property type="nucleotide sequence ID" value="NZ_FCOI02000026.1"/>
</dbReference>
<dbReference type="SUPFAM" id="SSF48008">
    <property type="entry name" value="GntR ligand-binding domain-like"/>
    <property type="match status" value="1"/>
</dbReference>
<dbReference type="EMBL" id="FCOI02000026">
    <property type="protein sequence ID" value="SAK83867.1"/>
    <property type="molecule type" value="Genomic_DNA"/>
</dbReference>
<keyword evidence="3" id="KW-0804">Transcription</keyword>
<dbReference type="SUPFAM" id="SSF46785">
    <property type="entry name" value="Winged helix' DNA-binding domain"/>
    <property type="match status" value="1"/>
</dbReference>
<dbReference type="SMART" id="SM00895">
    <property type="entry name" value="FCD"/>
    <property type="match status" value="1"/>
</dbReference>
<evidence type="ECO:0000256" key="3">
    <source>
        <dbReference type="ARBA" id="ARBA00023163"/>
    </source>
</evidence>
<dbReference type="PANTHER" id="PTHR43537:SF24">
    <property type="entry name" value="GLUCONATE OPERON TRANSCRIPTIONAL REPRESSOR"/>
    <property type="match status" value="1"/>
</dbReference>
<dbReference type="Pfam" id="PF07729">
    <property type="entry name" value="FCD"/>
    <property type="match status" value="1"/>
</dbReference>
<dbReference type="GO" id="GO:0003677">
    <property type="term" value="F:DNA binding"/>
    <property type="evidence" value="ECO:0007669"/>
    <property type="project" value="UniProtKB-KW"/>
</dbReference>
<feature type="domain" description="HTH gntR-type" evidence="4">
    <location>
        <begin position="12"/>
        <end position="79"/>
    </location>
</feature>
<dbReference type="OrthoDB" id="9799812at2"/>
<reference evidence="6" key="1">
    <citation type="submission" date="2016-01" db="EMBL/GenBank/DDBJ databases">
        <authorList>
            <person name="Peeters Charlotte."/>
        </authorList>
    </citation>
    <scope>NUCLEOTIDE SEQUENCE [LARGE SCALE GENOMIC DNA]</scope>
</reference>
<dbReference type="GO" id="GO:0003700">
    <property type="term" value="F:DNA-binding transcription factor activity"/>
    <property type="evidence" value="ECO:0007669"/>
    <property type="project" value="InterPro"/>
</dbReference>
<dbReference type="AlphaFoldDB" id="A0A158CQI7"/>
<dbReference type="PANTHER" id="PTHR43537">
    <property type="entry name" value="TRANSCRIPTIONAL REGULATOR, GNTR FAMILY"/>
    <property type="match status" value="1"/>
</dbReference>
<evidence type="ECO:0000259" key="4">
    <source>
        <dbReference type="PROSITE" id="PS50949"/>
    </source>
</evidence>
<dbReference type="CDD" id="cd07377">
    <property type="entry name" value="WHTH_GntR"/>
    <property type="match status" value="1"/>
</dbReference>
<dbReference type="PROSITE" id="PS50949">
    <property type="entry name" value="HTH_GNTR"/>
    <property type="match status" value="1"/>
</dbReference>
<evidence type="ECO:0000313" key="5">
    <source>
        <dbReference type="EMBL" id="SAK83867.1"/>
    </source>
</evidence>
<dbReference type="STRING" id="1777137.AWB76_05772"/>